<evidence type="ECO:0000256" key="5">
    <source>
        <dbReference type="SAM" id="MobiDB-lite"/>
    </source>
</evidence>
<keyword evidence="4" id="KW-0106">Calcium</keyword>
<feature type="domain" description="Sulfatase N-terminal" evidence="7">
    <location>
        <begin position="43"/>
        <end position="321"/>
    </location>
</feature>
<dbReference type="InterPro" id="IPR017850">
    <property type="entry name" value="Alkaline_phosphatase_core_sf"/>
</dbReference>
<evidence type="ECO:0000256" key="2">
    <source>
        <dbReference type="ARBA" id="ARBA00022723"/>
    </source>
</evidence>
<dbReference type="PANTHER" id="PTHR42693:SF53">
    <property type="entry name" value="ENDO-4-O-SULFATASE"/>
    <property type="match status" value="1"/>
</dbReference>
<dbReference type="GO" id="GO:0046872">
    <property type="term" value="F:metal ion binding"/>
    <property type="evidence" value="ECO:0007669"/>
    <property type="project" value="UniProtKB-KW"/>
</dbReference>
<keyword evidence="2" id="KW-0479">Metal-binding</keyword>
<feature type="region of interest" description="Disordered" evidence="5">
    <location>
        <begin position="634"/>
        <end position="663"/>
    </location>
</feature>
<feature type="chain" id="PRO_5019326611" evidence="6">
    <location>
        <begin position="31"/>
        <end position="663"/>
    </location>
</feature>
<reference evidence="8 9" key="2">
    <citation type="submission" date="2019-01" db="EMBL/GenBank/DDBJ databases">
        <title>Tautonia sociabilis, a novel thermotolerant planctomycete of Isosphaeraceae family, isolated from a 4000 m deep subterranean habitat.</title>
        <authorList>
            <person name="Kovaleva O.L."/>
            <person name="Elcheninov A.G."/>
            <person name="Van Heerden E."/>
            <person name="Toshchakov S.V."/>
            <person name="Novikov A."/>
            <person name="Bonch-Osmolovskaya E.A."/>
            <person name="Kublanov I.V."/>
        </authorList>
    </citation>
    <scope>NUCLEOTIDE SEQUENCE [LARGE SCALE GENOMIC DNA]</scope>
    <source>
        <strain evidence="8 9">GM2012</strain>
    </source>
</reference>
<keyword evidence="6" id="KW-0732">Signal</keyword>
<dbReference type="Gene3D" id="1.25.10.10">
    <property type="entry name" value="Leucine-rich Repeat Variant"/>
    <property type="match status" value="1"/>
</dbReference>
<organism evidence="8 9">
    <name type="scientific">Tautonia sociabilis</name>
    <dbReference type="NCBI Taxonomy" id="2080755"/>
    <lineage>
        <taxon>Bacteria</taxon>
        <taxon>Pseudomonadati</taxon>
        <taxon>Planctomycetota</taxon>
        <taxon>Planctomycetia</taxon>
        <taxon>Isosphaerales</taxon>
        <taxon>Isosphaeraceae</taxon>
        <taxon>Tautonia</taxon>
    </lineage>
</organism>
<dbReference type="SUPFAM" id="SSF53649">
    <property type="entry name" value="Alkaline phosphatase-like"/>
    <property type="match status" value="1"/>
</dbReference>
<dbReference type="InterPro" id="IPR024607">
    <property type="entry name" value="Sulfatase_CS"/>
</dbReference>
<comment type="caution">
    <text evidence="8">The sequence shown here is derived from an EMBL/GenBank/DDBJ whole genome shotgun (WGS) entry which is preliminary data.</text>
</comment>
<accession>A0A432MI83</accession>
<dbReference type="SUPFAM" id="SSF48371">
    <property type="entry name" value="ARM repeat"/>
    <property type="match status" value="1"/>
</dbReference>
<dbReference type="Pfam" id="PF13646">
    <property type="entry name" value="HEAT_2"/>
    <property type="match status" value="2"/>
</dbReference>
<name>A0A432MI83_9BACT</name>
<dbReference type="Proteomes" id="UP000280296">
    <property type="component" value="Unassembled WGS sequence"/>
</dbReference>
<dbReference type="InterPro" id="IPR000917">
    <property type="entry name" value="Sulfatase_N"/>
</dbReference>
<dbReference type="Gene3D" id="3.40.720.10">
    <property type="entry name" value="Alkaline Phosphatase, subunit A"/>
    <property type="match status" value="1"/>
</dbReference>
<dbReference type="InterPro" id="IPR016024">
    <property type="entry name" value="ARM-type_fold"/>
</dbReference>
<reference evidence="8 9" key="1">
    <citation type="submission" date="2018-12" db="EMBL/GenBank/DDBJ databases">
        <authorList>
            <person name="Toschakov S.V."/>
        </authorList>
    </citation>
    <scope>NUCLEOTIDE SEQUENCE [LARGE SCALE GENOMIC DNA]</scope>
    <source>
        <strain evidence="8 9">GM2012</strain>
    </source>
</reference>
<dbReference type="Pfam" id="PF00884">
    <property type="entry name" value="Sulfatase"/>
    <property type="match status" value="1"/>
</dbReference>
<dbReference type="CDD" id="cd16027">
    <property type="entry name" value="SGSH"/>
    <property type="match status" value="1"/>
</dbReference>
<feature type="signal peptide" evidence="6">
    <location>
        <begin position="1"/>
        <end position="30"/>
    </location>
</feature>
<dbReference type="GO" id="GO:0004065">
    <property type="term" value="F:arylsulfatase activity"/>
    <property type="evidence" value="ECO:0007669"/>
    <property type="project" value="TreeGrafter"/>
</dbReference>
<dbReference type="PANTHER" id="PTHR42693">
    <property type="entry name" value="ARYLSULFATASE FAMILY MEMBER"/>
    <property type="match status" value="1"/>
</dbReference>
<dbReference type="InterPro" id="IPR011989">
    <property type="entry name" value="ARM-like"/>
</dbReference>
<keyword evidence="3" id="KW-0378">Hydrolase</keyword>
<dbReference type="InterPro" id="IPR004155">
    <property type="entry name" value="PBS_lyase_HEAT"/>
</dbReference>
<evidence type="ECO:0000256" key="4">
    <source>
        <dbReference type="ARBA" id="ARBA00022837"/>
    </source>
</evidence>
<dbReference type="PROSITE" id="PS00523">
    <property type="entry name" value="SULFATASE_1"/>
    <property type="match status" value="1"/>
</dbReference>
<evidence type="ECO:0000313" key="8">
    <source>
        <dbReference type="EMBL" id="RUL87074.1"/>
    </source>
</evidence>
<protein>
    <submittedName>
        <fullName evidence="8">DUF229 domain-containing protein</fullName>
    </submittedName>
</protein>
<keyword evidence="9" id="KW-1185">Reference proteome</keyword>
<dbReference type="OrthoDB" id="9763613at2"/>
<evidence type="ECO:0000259" key="7">
    <source>
        <dbReference type="Pfam" id="PF00884"/>
    </source>
</evidence>
<dbReference type="SMART" id="SM00567">
    <property type="entry name" value="EZ_HEAT"/>
    <property type="match status" value="3"/>
</dbReference>
<evidence type="ECO:0000256" key="3">
    <source>
        <dbReference type="ARBA" id="ARBA00022801"/>
    </source>
</evidence>
<gene>
    <name evidence="8" type="ORF">TsocGM_14135</name>
</gene>
<dbReference type="AlphaFoldDB" id="A0A432MI83"/>
<evidence type="ECO:0000256" key="6">
    <source>
        <dbReference type="SAM" id="SignalP"/>
    </source>
</evidence>
<comment type="similarity">
    <text evidence="1">Belongs to the sulfatase family.</text>
</comment>
<dbReference type="InterPro" id="IPR050738">
    <property type="entry name" value="Sulfatase"/>
</dbReference>
<dbReference type="EMBL" id="RYZH01000026">
    <property type="protein sequence ID" value="RUL87074.1"/>
    <property type="molecule type" value="Genomic_DNA"/>
</dbReference>
<proteinExistence type="inferred from homology"/>
<evidence type="ECO:0000256" key="1">
    <source>
        <dbReference type="ARBA" id="ARBA00008779"/>
    </source>
</evidence>
<sequence>MTTRTLRFRSFVRFCSCLLAGLLASEPADARSRPADGESPDRPNILWITCEDISPNVGAFGDPYAVTPNIDRLASQGVRYRNAFAPIGVCAPARSTIITGMFPPSIGSQHMRCQGTLPEGVLLFPSYLRDAGYYCTNNVKTDYNLPTPEGTWDESSTTASYRNRAEGQPFFAVFNFTSSHESQIRLPEDQYRDRVAGFAPGERHDPADAPVPPYHPDTPAVRRDWARYADMITFMDKQVGALLDQLEADGLADDTIVFFYSDHGAGMPRGKRWLYDSSTKVPFIVRFPEKYSRFAPGPPGSETDRLISFVDLAPTVLSLAGLEIPAHMQGSAFLGDRAGEPRRYVHGFRDRMDERYDLIRMVRDERYKYIRNYLPQLPYFHHQHISYMYEMPTMQDWQRMADAGALTGPPAAFMALEKPAEELYDTEADPFEVNNLAGSPEHRAILERLRAEHRRWQLEIVDLGLLTEADLRTRFGDRPPYDAVREDPTIYPIARIAAAADLAGRGDPSDVDDLAALLDDPDPAVRWWAATGLAIRGDSALPVSSRLVTATNDPAPWVRVAAADALARLGRDDSALPPLINALASDNDWVRLLAINVLDRLDERASPAEAALRTALKDPNDYVVRVAEHAVEAFEGDDAPAADAEGGPPSREWPGESPGGESR</sequence>
<evidence type="ECO:0000313" key="9">
    <source>
        <dbReference type="Proteomes" id="UP000280296"/>
    </source>
</evidence>